<comment type="caution">
    <text evidence="2">The sequence shown here is derived from an EMBL/GenBank/DDBJ whole genome shotgun (WGS) entry which is preliminary data.</text>
</comment>
<keyword evidence="1" id="KW-1133">Transmembrane helix</keyword>
<dbReference type="EMBL" id="JABFUD020000004">
    <property type="protein sequence ID" value="KAI5081329.1"/>
    <property type="molecule type" value="Genomic_DNA"/>
</dbReference>
<dbReference type="AlphaFoldDB" id="A0A9D4V7P3"/>
<evidence type="ECO:0000313" key="3">
    <source>
        <dbReference type="Proteomes" id="UP000886520"/>
    </source>
</evidence>
<accession>A0A9D4V7P3</accession>
<keyword evidence="1" id="KW-0812">Transmembrane</keyword>
<gene>
    <name evidence="2" type="ORF">GOP47_0004512</name>
</gene>
<feature type="transmembrane region" description="Helical" evidence="1">
    <location>
        <begin position="27"/>
        <end position="49"/>
    </location>
</feature>
<dbReference type="Proteomes" id="UP000886520">
    <property type="component" value="Chromosome 4"/>
</dbReference>
<keyword evidence="3" id="KW-1185">Reference proteome</keyword>
<reference evidence="2" key="1">
    <citation type="submission" date="2021-01" db="EMBL/GenBank/DDBJ databases">
        <title>Adiantum capillus-veneris genome.</title>
        <authorList>
            <person name="Fang Y."/>
            <person name="Liao Q."/>
        </authorList>
    </citation>
    <scope>NUCLEOTIDE SEQUENCE</scope>
    <source>
        <strain evidence="2">H3</strain>
        <tissue evidence="2">Leaf</tissue>
    </source>
</reference>
<evidence type="ECO:0000256" key="1">
    <source>
        <dbReference type="SAM" id="Phobius"/>
    </source>
</evidence>
<organism evidence="2 3">
    <name type="scientific">Adiantum capillus-veneris</name>
    <name type="common">Maidenhair fern</name>
    <dbReference type="NCBI Taxonomy" id="13818"/>
    <lineage>
        <taxon>Eukaryota</taxon>
        <taxon>Viridiplantae</taxon>
        <taxon>Streptophyta</taxon>
        <taxon>Embryophyta</taxon>
        <taxon>Tracheophyta</taxon>
        <taxon>Polypodiopsida</taxon>
        <taxon>Polypodiidae</taxon>
        <taxon>Polypodiales</taxon>
        <taxon>Pteridineae</taxon>
        <taxon>Pteridaceae</taxon>
        <taxon>Vittarioideae</taxon>
        <taxon>Adiantum</taxon>
    </lineage>
</organism>
<sequence length="112" mass="12767">MHLDLKPCLEIPQLKNPALLTAKFQPLLIPVLLLNMAHHLPLLLFAMYINWIRPPQATSAIVVKTPCAWLTAPPPSYYFTALTTVALHLLSPRRLFFHLARPPCCWWPSFTS</sequence>
<proteinExistence type="predicted"/>
<keyword evidence="1" id="KW-0472">Membrane</keyword>
<protein>
    <submittedName>
        <fullName evidence="2">Uncharacterized protein</fullName>
    </submittedName>
</protein>
<name>A0A9D4V7P3_ADICA</name>
<evidence type="ECO:0000313" key="2">
    <source>
        <dbReference type="EMBL" id="KAI5081329.1"/>
    </source>
</evidence>